<keyword evidence="14" id="KW-1185">Reference proteome</keyword>
<feature type="transmembrane region" description="Helical" evidence="11">
    <location>
        <begin position="53"/>
        <end position="75"/>
    </location>
</feature>
<dbReference type="GO" id="GO:0004222">
    <property type="term" value="F:metalloendopeptidase activity"/>
    <property type="evidence" value="ECO:0007669"/>
    <property type="project" value="InterPro"/>
</dbReference>
<accession>A0A6G1L5G6</accession>
<evidence type="ECO:0000256" key="11">
    <source>
        <dbReference type="SAM" id="Phobius"/>
    </source>
</evidence>
<dbReference type="Pfam" id="PF02517">
    <property type="entry name" value="Rce1-like"/>
    <property type="match status" value="1"/>
</dbReference>
<keyword evidence="3" id="KW-0645">Protease</keyword>
<sequence>MSSSAGSRPRISEQTALLCVILYTVIYIAPFYLSSTLRSTPLQSRDAPNIIRARVRAVGLSCLASTGLAIYMLAVPGQATPRDIARLLGLWPIIPVDVLKTLALVAVLFIGPMYEVVVVDREWRGWSLSALKEGLYDSWIGYRNVVIAPASEELVFRALTISLYLLAQVSPSRIVFTTPLIFGLAHVHHLAEYLQSRTPEGRRFPPLPVWVAGILRSTFQFGFTSLFGFFAAFVFLRTGSLYAASAAHSFCNWQGFPRVTGRVGQDTALAPLRATPDVAQGKRDEDADVSARNLGIAWTWAYYALLVVGAFGFYKLLFPLTESSNALATF</sequence>
<dbReference type="GO" id="GO:0005789">
    <property type="term" value="C:endoplasmic reticulum membrane"/>
    <property type="evidence" value="ECO:0007669"/>
    <property type="project" value="UniProtKB-SubCell"/>
</dbReference>
<dbReference type="PANTHER" id="PTHR13046">
    <property type="entry name" value="PROTEASE U48 CAAX PRENYL PROTEASE RCE1"/>
    <property type="match status" value="1"/>
</dbReference>
<protein>
    <recommendedName>
        <fullName evidence="10">intramembrane prenyl-peptidase Rce1</fullName>
        <ecNumber evidence="10">3.4.26.1</ecNumber>
    </recommendedName>
</protein>
<comment type="similarity">
    <text evidence="2">Belongs to the peptidase U48 family.</text>
</comment>
<dbReference type="GO" id="GO:0071586">
    <property type="term" value="P:CAAX-box protein processing"/>
    <property type="evidence" value="ECO:0007669"/>
    <property type="project" value="InterPro"/>
</dbReference>
<evidence type="ECO:0000313" key="14">
    <source>
        <dbReference type="Proteomes" id="UP000799436"/>
    </source>
</evidence>
<keyword evidence="7 11" id="KW-1133">Transmembrane helix</keyword>
<dbReference type="AlphaFoldDB" id="A0A6G1L5G6"/>
<dbReference type="InterPro" id="IPR039731">
    <property type="entry name" value="Rce1"/>
</dbReference>
<feature type="transmembrane region" description="Helical" evidence="11">
    <location>
        <begin position="15"/>
        <end position="33"/>
    </location>
</feature>
<dbReference type="EC" id="3.4.26.1" evidence="10"/>
<evidence type="ECO:0000256" key="4">
    <source>
        <dbReference type="ARBA" id="ARBA00022692"/>
    </source>
</evidence>
<evidence type="ECO:0000256" key="1">
    <source>
        <dbReference type="ARBA" id="ARBA00004477"/>
    </source>
</evidence>
<proteinExistence type="inferred from homology"/>
<dbReference type="EMBL" id="ML995855">
    <property type="protein sequence ID" value="KAF2767484.1"/>
    <property type="molecule type" value="Genomic_DNA"/>
</dbReference>
<gene>
    <name evidence="13" type="ORF">EJ03DRAFT_276006</name>
</gene>
<evidence type="ECO:0000256" key="9">
    <source>
        <dbReference type="ARBA" id="ARBA00047280"/>
    </source>
</evidence>
<feature type="transmembrane region" description="Helical" evidence="11">
    <location>
        <begin position="211"/>
        <end position="236"/>
    </location>
</feature>
<keyword evidence="5" id="KW-0378">Hydrolase</keyword>
<evidence type="ECO:0000259" key="12">
    <source>
        <dbReference type="Pfam" id="PF02517"/>
    </source>
</evidence>
<comment type="catalytic activity">
    <reaction evidence="9">
        <text>Hydrolyzes the peptide bond -P2-(S-farnesyl or geranylgeranyl)C-P1'-P2'-P3'-COOH where P1' and P2' are amino acids with aliphatic sidechains and P3' is any C-terminal residue.</text>
        <dbReference type="EC" id="3.4.26.1"/>
    </reaction>
</comment>
<reference evidence="13" key="1">
    <citation type="journal article" date="2020" name="Stud. Mycol.">
        <title>101 Dothideomycetes genomes: a test case for predicting lifestyles and emergence of pathogens.</title>
        <authorList>
            <person name="Haridas S."/>
            <person name="Albert R."/>
            <person name="Binder M."/>
            <person name="Bloem J."/>
            <person name="Labutti K."/>
            <person name="Salamov A."/>
            <person name="Andreopoulos B."/>
            <person name="Baker S."/>
            <person name="Barry K."/>
            <person name="Bills G."/>
            <person name="Bluhm B."/>
            <person name="Cannon C."/>
            <person name="Castanera R."/>
            <person name="Culley D."/>
            <person name="Daum C."/>
            <person name="Ezra D."/>
            <person name="Gonzalez J."/>
            <person name="Henrissat B."/>
            <person name="Kuo A."/>
            <person name="Liang C."/>
            <person name="Lipzen A."/>
            <person name="Lutzoni F."/>
            <person name="Magnuson J."/>
            <person name="Mondo S."/>
            <person name="Nolan M."/>
            <person name="Ohm R."/>
            <person name="Pangilinan J."/>
            <person name="Park H.-J."/>
            <person name="Ramirez L."/>
            <person name="Alfaro M."/>
            <person name="Sun H."/>
            <person name="Tritt A."/>
            <person name="Yoshinaga Y."/>
            <person name="Zwiers L.-H."/>
            <person name="Turgeon B."/>
            <person name="Goodwin S."/>
            <person name="Spatafora J."/>
            <person name="Crous P."/>
            <person name="Grigoriev I."/>
        </authorList>
    </citation>
    <scope>NUCLEOTIDE SEQUENCE</scope>
    <source>
        <strain evidence="13">CBS 116005</strain>
    </source>
</reference>
<dbReference type="OrthoDB" id="271604at2759"/>
<evidence type="ECO:0000256" key="3">
    <source>
        <dbReference type="ARBA" id="ARBA00022670"/>
    </source>
</evidence>
<dbReference type="InterPro" id="IPR003675">
    <property type="entry name" value="Rce1/LyrA-like_dom"/>
</dbReference>
<organism evidence="13 14">
    <name type="scientific">Teratosphaeria nubilosa</name>
    <dbReference type="NCBI Taxonomy" id="161662"/>
    <lineage>
        <taxon>Eukaryota</taxon>
        <taxon>Fungi</taxon>
        <taxon>Dikarya</taxon>
        <taxon>Ascomycota</taxon>
        <taxon>Pezizomycotina</taxon>
        <taxon>Dothideomycetes</taxon>
        <taxon>Dothideomycetidae</taxon>
        <taxon>Mycosphaerellales</taxon>
        <taxon>Teratosphaeriaceae</taxon>
        <taxon>Teratosphaeria</taxon>
    </lineage>
</organism>
<evidence type="ECO:0000313" key="13">
    <source>
        <dbReference type="EMBL" id="KAF2767484.1"/>
    </source>
</evidence>
<keyword evidence="8 11" id="KW-0472">Membrane</keyword>
<evidence type="ECO:0000256" key="6">
    <source>
        <dbReference type="ARBA" id="ARBA00022824"/>
    </source>
</evidence>
<evidence type="ECO:0000256" key="8">
    <source>
        <dbReference type="ARBA" id="ARBA00023136"/>
    </source>
</evidence>
<keyword evidence="6" id="KW-0256">Endoplasmic reticulum</keyword>
<evidence type="ECO:0000256" key="10">
    <source>
        <dbReference type="ARBA" id="ARBA00049729"/>
    </source>
</evidence>
<name>A0A6G1L5G6_9PEZI</name>
<dbReference type="PANTHER" id="PTHR13046:SF0">
    <property type="entry name" value="CAAX PRENYL PROTEASE 2"/>
    <property type="match status" value="1"/>
</dbReference>
<comment type="subcellular location">
    <subcellularLocation>
        <location evidence="1">Endoplasmic reticulum membrane</location>
        <topology evidence="1">Multi-pass membrane protein</topology>
    </subcellularLocation>
</comment>
<feature type="domain" description="CAAX prenyl protease 2/Lysostaphin resistance protein A-like" evidence="12">
    <location>
        <begin position="139"/>
        <end position="253"/>
    </location>
</feature>
<evidence type="ECO:0000256" key="7">
    <source>
        <dbReference type="ARBA" id="ARBA00022989"/>
    </source>
</evidence>
<feature type="transmembrane region" description="Helical" evidence="11">
    <location>
        <begin position="87"/>
        <end position="110"/>
    </location>
</feature>
<dbReference type="Proteomes" id="UP000799436">
    <property type="component" value="Unassembled WGS sequence"/>
</dbReference>
<keyword evidence="4 11" id="KW-0812">Transmembrane</keyword>
<evidence type="ECO:0000256" key="5">
    <source>
        <dbReference type="ARBA" id="ARBA00022801"/>
    </source>
</evidence>
<evidence type="ECO:0000256" key="2">
    <source>
        <dbReference type="ARBA" id="ARBA00006897"/>
    </source>
</evidence>
<feature type="transmembrane region" description="Helical" evidence="11">
    <location>
        <begin position="300"/>
        <end position="317"/>
    </location>
</feature>